<evidence type="ECO:0000259" key="7">
    <source>
        <dbReference type="Pfam" id="PF04357"/>
    </source>
</evidence>
<name>A0ABS3FW48_9CYAN</name>
<dbReference type="InterPro" id="IPR007452">
    <property type="entry name" value="TamB_C"/>
</dbReference>
<evidence type="ECO:0000313" key="9">
    <source>
        <dbReference type="Proteomes" id="UP000664844"/>
    </source>
</evidence>
<gene>
    <name evidence="8" type="ORF">J0895_17755</name>
</gene>
<dbReference type="PANTHER" id="PTHR34457:SF3">
    <property type="entry name" value="PROTEIN TIC236, CHLOROPLASTIC"/>
    <property type="match status" value="1"/>
</dbReference>
<evidence type="ECO:0000256" key="6">
    <source>
        <dbReference type="SAM" id="Phobius"/>
    </source>
</evidence>
<keyword evidence="3 6" id="KW-1133">Transmembrane helix</keyword>
<dbReference type="EMBL" id="JAFLQW010000466">
    <property type="protein sequence ID" value="MBO0350876.1"/>
    <property type="molecule type" value="Genomic_DNA"/>
</dbReference>
<evidence type="ECO:0000256" key="3">
    <source>
        <dbReference type="ARBA" id="ARBA00022989"/>
    </source>
</evidence>
<dbReference type="InterPro" id="IPR053022">
    <property type="entry name" value="Chloroplast_translocon_comp"/>
</dbReference>
<feature type="region of interest" description="Disordered" evidence="5">
    <location>
        <begin position="1"/>
        <end position="20"/>
    </location>
</feature>
<evidence type="ECO:0000256" key="2">
    <source>
        <dbReference type="ARBA" id="ARBA00022692"/>
    </source>
</evidence>
<feature type="compositionally biased region" description="Pro residues" evidence="5">
    <location>
        <begin position="7"/>
        <end position="20"/>
    </location>
</feature>
<comment type="subcellular location">
    <subcellularLocation>
        <location evidence="1">Membrane</location>
        <topology evidence="1">Single-pass membrane protein</topology>
    </subcellularLocation>
</comment>
<dbReference type="PANTHER" id="PTHR34457">
    <property type="entry name" value="EMBRYO DEFECTIVE 2410"/>
    <property type="match status" value="1"/>
</dbReference>
<dbReference type="Proteomes" id="UP000664844">
    <property type="component" value="Unassembled WGS sequence"/>
</dbReference>
<evidence type="ECO:0000256" key="5">
    <source>
        <dbReference type="SAM" id="MobiDB-lite"/>
    </source>
</evidence>
<dbReference type="RefSeq" id="WP_207089347.1">
    <property type="nucleotide sequence ID" value="NZ_JAFLQW010000466.1"/>
</dbReference>
<feature type="domain" description="Translocation and assembly module TamB C-terminal" evidence="7">
    <location>
        <begin position="2191"/>
        <end position="2558"/>
    </location>
</feature>
<feature type="transmembrane region" description="Helical" evidence="6">
    <location>
        <begin position="30"/>
        <end position="51"/>
    </location>
</feature>
<keyword evidence="4 6" id="KW-0472">Membrane</keyword>
<keyword evidence="2 6" id="KW-0812">Transmembrane</keyword>
<keyword evidence="9" id="KW-1185">Reference proteome</keyword>
<sequence length="2558" mass="269124">MTHSPNSPQPKPDPRTPSPPWGLLLKRTSLTVGALLLVGGAAGAVYGWYFLMNQLSPLVSKELTKLIKRPVAVGPVKGFSLSRITLGESSVPATAADPDRATIERVEVSFNLWKFLQSRTLALDITLVAPNIYLEQTPEGVWLETTLHPSDEEPGPITIEVDAIRFNSGFLVLVPSAELRAEIENLEVVPPPRPWAVENVEGDATFLDDQTRVAYQVQANPRVDIEGEQGPNPTLVVSGETQLKSTETRLRIQGNNLYAQDVIPLIPNLPLAAYQGRLNANLTIHLSNEELFGWQGVASFWDINAQLIGLPQNITQGRGLLRFSELSVGFENTSAFYGTIPATAQGFIDTAGEGEYNLGLQILPVSTEDFIKSLELDVPLDIVGELAGEIQLTGRLEAPIVNAAIANTQPIAVDKVLLRLLQANVTIVVEQNTLTVNQFLAEPVAGGQITGKGIVPLEPMQALALEIEARNIPADAIAQPYLDSPLPIVLGSANATVKVTGSPESPTTLIQWQLPQATYPGQGEIIVLSDTVVVPNARFQVAGGTVTANGSLTDDRWRAFVTAEGLDINQFGTPGPTATPAIPGILTARIQASGNLDLDANELEVIARSSVETPGVETLTADATVNNGQWQANVNASQVDLGQFIPNLAVATTLPTANLTLGGTLAGSLDPNNLQATAKAELQTPGGTVNADAGLNNGDFQVIATTTGFAVDSLVPELLPVPVAIAQGRVNLSGNLDNVALSAIAATSQLQLNVAGNPLTANSQLLNGQLIATLNASEIPLAPFLPQPQTLPVVLTTGRVNLSADLSGVEPSLNPEDILATTQIQLRVGDAPVTVDGRLVNGAFDATFNAANVPLEPFIGPNLPGPVTVANGQGTVTGTLDSLELNGVNAIGQFNLNIAGAPINANATIRRGNLEGTLTADNLSLDRLFPNVLPLPVQLAQGRVNIAGNLANLTPSTLNATTELRLNLANGTAVADARLQNGNFQGSIVSSPLSFVPGSGATDAPVPITLGRGRITATGRFGSFAPEEINANLQGEVQLLGGTVTARSTVTRGQFEAVVNGAGLALAQLDPNLVGIQLQGGQVRARGNLANVGPETVNATAQVRLQTPGGSLQGEGRLNQGLFSGTVTGDRIAVNPFVELPVPVVVNQGNLAVSGNIATLDPRALNLTLNANLDVADAQGVATATVRNGQFDALVTTSNIQGSQLAQNLPENLVIGDGRLAASGQINALELQGIDAQAELQIAVANGNLTGTGTVRNGQLTTVINATGIDANQFAPELGIPVAIASAETTIRANLADFNPLNLDANTQFQLLVSNAAVTGEGFLRNGQFQATLLADDFGLNQFAPNVSQTLQISDSRVLLAGSLTSFTPAGINATADAQLAIANGRIQADATLNNGNVSAFVNSTGIQVNQLAPDLPVWVELANADFRIDGNIEQLQPQNLAIAGDARLRVAGGTVTSTFGLDGGTWNAVLQASELPLNAFAPDLQEPLALSTGSISLSGTADSFELADIRANGQAELVLDSGTPNSPLSPFASSISPLTSAFRWTGESIEVTQISAPGLTANGTVFVDVAGIEAPQVTGFNFNLNVTDFNLAGLPLPVANLPTQTATGEPLPPFIAGTVNFAGQITGTVPQSPQTLPFDINAIGDVRLDQFALSTLEFEPVLTGPIRLNSDGVQIAIQGTQDAISVALDENFFPESFLVKAGEAVAQGTIENGNLLKFEISQFPLAILNVVVPPEQGPVGGLLFTQGQFNLDTQAAVAQVEIREPSIGLIQFNEIVGEISFADNVAVLNGGALRFGQSEYLIQARAVLDDDPNFEGRIEVARGQVEDILQTLQIFTVADLQRGLEPPDYATPETVQPVDVGLPDSSLIAQLRRFSEISQLVQLNARAQQAPGIPEQVDIRGTLEGEITFAGSVETGVEGGFDIQGENLTWFTQTPYPAIIGGEVVRLEGRTLDINRVRIRGNIAEGAVTFLPLRIEAEGSTIAFTGTVGGETQSGQLRVEQLPAYLIQDFVELPPNFDIEGLINLRANLAGTVENPQAIGEVSLIESTINGEDIPSVRGGFSFNNSRLNFSSIAPETFQINASVPIPPAPGNDEISLDVDIQNEGLTLVNILSEQQVEWVDGIGRVTFQARGTLNPETGEIESLVAQGEAMIENATINSAALPEPITNVTGTARFESDRILVEGIQGVFSNGIIVAAGILPISVPLSAVDTEVANNPLTVSLNELAVNFKGLYQGGVQGQVLITGTALEPQIGGEIVLSNGQFLLPSEPEATATAGTTTTATEAESGFEFNELRVILSDNMQVESPPLLSFLVVGDLTVNGFLEDLRPRGTITLERGQINLFTTQFRLMRGYDNVAIFNGTLDPYVDVRLMATVPEVRGNLVSVASSSEVNEAIDTNVGRVRSVRVFARVDGFASQLNDNLELTSEPARTEQEIVGLIGGGFINTFGQGNTTLALANIAGTTLLGDFQDAIGDALGLSEFRVGPALVDERSGDRFALEVEAGVDITRSLSASIERILIDDSPTQFSIRYRINDQIILRGSTDFDNNNRALFEFEGRF</sequence>
<accession>A0ABS3FW48</accession>
<reference evidence="8 9" key="1">
    <citation type="submission" date="2021-03" db="EMBL/GenBank/DDBJ databases">
        <title>Metabolic Capacity of the Antarctic Cyanobacterium Phormidium pseudopriestleyi that Sustains Oxygenic Photosynthesis in the Presence of Hydrogen Sulfide.</title>
        <authorList>
            <person name="Lumian J.E."/>
            <person name="Jungblut A.D."/>
            <person name="Dillon M.L."/>
            <person name="Hawes I."/>
            <person name="Doran P.T."/>
            <person name="Mackey T.J."/>
            <person name="Dick G.J."/>
            <person name="Grettenberger C.L."/>
            <person name="Sumner D.Y."/>
        </authorList>
    </citation>
    <scope>NUCLEOTIDE SEQUENCE [LARGE SCALE GENOMIC DNA]</scope>
    <source>
        <strain evidence="8 9">FRX01</strain>
    </source>
</reference>
<comment type="caution">
    <text evidence="8">The sequence shown here is derived from an EMBL/GenBank/DDBJ whole genome shotgun (WGS) entry which is preliminary data.</text>
</comment>
<evidence type="ECO:0000256" key="4">
    <source>
        <dbReference type="ARBA" id="ARBA00023136"/>
    </source>
</evidence>
<evidence type="ECO:0000256" key="1">
    <source>
        <dbReference type="ARBA" id="ARBA00004167"/>
    </source>
</evidence>
<protein>
    <submittedName>
        <fullName evidence="8">Translocation/assembly module TamB domain-containing protein</fullName>
    </submittedName>
</protein>
<evidence type="ECO:0000313" key="8">
    <source>
        <dbReference type="EMBL" id="MBO0350876.1"/>
    </source>
</evidence>
<dbReference type="Pfam" id="PF04357">
    <property type="entry name" value="TamB"/>
    <property type="match status" value="1"/>
</dbReference>
<proteinExistence type="predicted"/>
<organism evidence="8 9">
    <name type="scientific">Phormidium pseudopriestleyi FRX01</name>
    <dbReference type="NCBI Taxonomy" id="1759528"/>
    <lineage>
        <taxon>Bacteria</taxon>
        <taxon>Bacillati</taxon>
        <taxon>Cyanobacteriota</taxon>
        <taxon>Cyanophyceae</taxon>
        <taxon>Oscillatoriophycideae</taxon>
        <taxon>Oscillatoriales</taxon>
        <taxon>Oscillatoriaceae</taxon>
        <taxon>Phormidium</taxon>
    </lineage>
</organism>